<protein>
    <submittedName>
        <fullName evidence="2">Uncharacterized protein</fullName>
    </submittedName>
</protein>
<reference evidence="3" key="1">
    <citation type="submission" date="2015-01" db="EMBL/GenBank/DDBJ databases">
        <authorList>
            <person name="Aksoy S."/>
            <person name="Warren W."/>
            <person name="Wilson R.K."/>
        </authorList>
    </citation>
    <scope>NUCLEOTIDE SEQUENCE [LARGE SCALE GENOMIC DNA]</scope>
    <source>
        <strain evidence="3">IAEA</strain>
    </source>
</reference>
<sequence>MEGGAMTLRRTLSLDASDDARNDDLKDLWRPYWRREQPYDTNRSEHDVDDDKANDNWNDDDQYTRKSNAKMVHVLGQFEINVITISQDMLN</sequence>
<evidence type="ECO:0000256" key="1">
    <source>
        <dbReference type="SAM" id="MobiDB-lite"/>
    </source>
</evidence>
<evidence type="ECO:0000313" key="2">
    <source>
        <dbReference type="EnsemblMetazoa" id="GPPI036181-PA"/>
    </source>
</evidence>
<feature type="region of interest" description="Disordered" evidence="1">
    <location>
        <begin position="39"/>
        <end position="63"/>
    </location>
</feature>
<accession>A0A1B0BP76</accession>
<dbReference type="Proteomes" id="UP000092460">
    <property type="component" value="Unassembled WGS sequence"/>
</dbReference>
<organism evidence="2 3">
    <name type="scientific">Glossina palpalis gambiensis</name>
    <dbReference type="NCBI Taxonomy" id="67801"/>
    <lineage>
        <taxon>Eukaryota</taxon>
        <taxon>Metazoa</taxon>
        <taxon>Ecdysozoa</taxon>
        <taxon>Arthropoda</taxon>
        <taxon>Hexapoda</taxon>
        <taxon>Insecta</taxon>
        <taxon>Pterygota</taxon>
        <taxon>Neoptera</taxon>
        <taxon>Endopterygota</taxon>
        <taxon>Diptera</taxon>
        <taxon>Brachycera</taxon>
        <taxon>Muscomorpha</taxon>
        <taxon>Hippoboscoidea</taxon>
        <taxon>Glossinidae</taxon>
        <taxon>Glossina</taxon>
    </lineage>
</organism>
<proteinExistence type="predicted"/>
<dbReference type="EMBL" id="JXJN01017829">
    <property type="status" value="NOT_ANNOTATED_CDS"/>
    <property type="molecule type" value="Genomic_DNA"/>
</dbReference>
<reference evidence="2" key="2">
    <citation type="submission" date="2020-05" db="UniProtKB">
        <authorList>
            <consortium name="EnsemblMetazoa"/>
        </authorList>
    </citation>
    <scope>IDENTIFICATION</scope>
    <source>
        <strain evidence="2">IAEA</strain>
    </source>
</reference>
<feature type="compositionally biased region" description="Basic and acidic residues" evidence="1">
    <location>
        <begin position="39"/>
        <end position="54"/>
    </location>
</feature>
<dbReference type="VEuPathDB" id="VectorBase:GPPI036181"/>
<name>A0A1B0BP76_9MUSC</name>
<keyword evidence="3" id="KW-1185">Reference proteome</keyword>
<dbReference type="AlphaFoldDB" id="A0A1B0BP76"/>
<dbReference type="EnsemblMetazoa" id="GPPI036181-RA">
    <property type="protein sequence ID" value="GPPI036181-PA"/>
    <property type="gene ID" value="GPPI036181"/>
</dbReference>
<evidence type="ECO:0000313" key="3">
    <source>
        <dbReference type="Proteomes" id="UP000092460"/>
    </source>
</evidence>